<gene>
    <name evidence="1" type="ORF">RIMI_LOCUS18389982</name>
</gene>
<evidence type="ECO:0000313" key="2">
    <source>
        <dbReference type="Proteomes" id="UP001176940"/>
    </source>
</evidence>
<evidence type="ECO:0008006" key="3">
    <source>
        <dbReference type="Google" id="ProtNLM"/>
    </source>
</evidence>
<evidence type="ECO:0000313" key="1">
    <source>
        <dbReference type="EMBL" id="CAJ0962813.1"/>
    </source>
</evidence>
<name>A0ABN9MCW4_9NEOB</name>
<sequence>MSLQVHILDAHLDKFKENIQVISVTIVGFSVIKRGDNGRAITVNSERYLSMIQDYFQPALEAMELEDTWFQQDDNPALPPHYHTKLRPHTLPNEAPSPHITTRGCVPTHYHTRLRPHIIPHEAPSPHITTRGSIPTHYHTRLRPPTLPHELPCHWPIICGTAFRVSTGQIYNFGIVRDTCTEIWRRLHQEVMPEPKMADWLNIAQGFQDTCQFPHCIGALDGKHIRRVF</sequence>
<accession>A0ABN9MCW4</accession>
<proteinExistence type="predicted"/>
<dbReference type="EMBL" id="CAUEEQ010055921">
    <property type="protein sequence ID" value="CAJ0962813.1"/>
    <property type="molecule type" value="Genomic_DNA"/>
</dbReference>
<protein>
    <recommendedName>
        <fullName evidence="3">DDE Tnp4 domain-containing protein</fullName>
    </recommendedName>
</protein>
<keyword evidence="2" id="KW-1185">Reference proteome</keyword>
<organism evidence="1 2">
    <name type="scientific">Ranitomeya imitator</name>
    <name type="common">mimic poison frog</name>
    <dbReference type="NCBI Taxonomy" id="111125"/>
    <lineage>
        <taxon>Eukaryota</taxon>
        <taxon>Metazoa</taxon>
        <taxon>Chordata</taxon>
        <taxon>Craniata</taxon>
        <taxon>Vertebrata</taxon>
        <taxon>Euteleostomi</taxon>
        <taxon>Amphibia</taxon>
        <taxon>Batrachia</taxon>
        <taxon>Anura</taxon>
        <taxon>Neobatrachia</taxon>
        <taxon>Hyloidea</taxon>
        <taxon>Dendrobatidae</taxon>
        <taxon>Dendrobatinae</taxon>
        <taxon>Ranitomeya</taxon>
    </lineage>
</organism>
<reference evidence="1" key="1">
    <citation type="submission" date="2023-07" db="EMBL/GenBank/DDBJ databases">
        <authorList>
            <person name="Stuckert A."/>
        </authorList>
    </citation>
    <scope>NUCLEOTIDE SEQUENCE</scope>
</reference>
<comment type="caution">
    <text evidence="1">The sequence shown here is derived from an EMBL/GenBank/DDBJ whole genome shotgun (WGS) entry which is preliminary data.</text>
</comment>
<dbReference type="Proteomes" id="UP001176940">
    <property type="component" value="Unassembled WGS sequence"/>
</dbReference>